<accession>A0A1A9X4M6</accession>
<proteinExistence type="predicted"/>
<sequence>MKYFVTLCALLAISAVYLIRAEESQEDEDRSLLAETSNSVNIAPRCGGFRNRCNGCRPCRGQCGRCRCRQCRCRQCNGQFNCRRKCNRGCRSRVTVTSSNPQQVSAAGGTPNVTPTNNQNARPVGAQSQLGVSNSPVASSTQTPVVDLVQDTFTESPVDPITSSLAQMGENPNNQPDSTTAGPSTEPPSATNSTTPGLPTAPPADETTPSPQPPINGTST</sequence>
<feature type="compositionally biased region" description="Polar residues" evidence="1">
    <location>
        <begin position="156"/>
        <end position="197"/>
    </location>
</feature>
<organism evidence="3 4">
    <name type="scientific">Glossina brevipalpis</name>
    <dbReference type="NCBI Taxonomy" id="37001"/>
    <lineage>
        <taxon>Eukaryota</taxon>
        <taxon>Metazoa</taxon>
        <taxon>Ecdysozoa</taxon>
        <taxon>Arthropoda</taxon>
        <taxon>Hexapoda</taxon>
        <taxon>Insecta</taxon>
        <taxon>Pterygota</taxon>
        <taxon>Neoptera</taxon>
        <taxon>Endopterygota</taxon>
        <taxon>Diptera</taxon>
        <taxon>Brachycera</taxon>
        <taxon>Muscomorpha</taxon>
        <taxon>Hippoboscoidea</taxon>
        <taxon>Glossinidae</taxon>
        <taxon>Glossina</taxon>
    </lineage>
</organism>
<evidence type="ECO:0000313" key="4">
    <source>
        <dbReference type="Proteomes" id="UP000091820"/>
    </source>
</evidence>
<dbReference type="EnsemblMetazoa" id="GBRI044109-RA">
    <property type="protein sequence ID" value="GBRI044109-PA"/>
    <property type="gene ID" value="GBRI044109"/>
</dbReference>
<evidence type="ECO:0008006" key="5">
    <source>
        <dbReference type="Google" id="ProtNLM"/>
    </source>
</evidence>
<dbReference type="AlphaFoldDB" id="A0A1A9X4M6"/>
<evidence type="ECO:0000313" key="3">
    <source>
        <dbReference type="EnsemblMetazoa" id="GBRI044109-PA"/>
    </source>
</evidence>
<reference evidence="3" key="2">
    <citation type="submission" date="2020-05" db="UniProtKB">
        <authorList>
            <consortium name="EnsemblMetazoa"/>
        </authorList>
    </citation>
    <scope>IDENTIFICATION</scope>
    <source>
        <strain evidence="3">IAEA</strain>
    </source>
</reference>
<keyword evidence="2" id="KW-0732">Signal</keyword>
<feature type="signal peptide" evidence="2">
    <location>
        <begin position="1"/>
        <end position="21"/>
    </location>
</feature>
<dbReference type="Proteomes" id="UP000091820">
    <property type="component" value="Unassembled WGS sequence"/>
</dbReference>
<evidence type="ECO:0000256" key="2">
    <source>
        <dbReference type="SAM" id="SignalP"/>
    </source>
</evidence>
<name>A0A1A9X4M6_9MUSC</name>
<feature type="region of interest" description="Disordered" evidence="1">
    <location>
        <begin position="156"/>
        <end position="220"/>
    </location>
</feature>
<dbReference type="VEuPathDB" id="VectorBase:GBRI044109"/>
<protein>
    <recommendedName>
        <fullName evidence="5">CXXC-type domain-containing protein</fullName>
    </recommendedName>
</protein>
<feature type="region of interest" description="Disordered" evidence="1">
    <location>
        <begin position="97"/>
        <end position="142"/>
    </location>
</feature>
<keyword evidence="4" id="KW-1185">Reference proteome</keyword>
<reference evidence="4" key="1">
    <citation type="submission" date="2014-03" db="EMBL/GenBank/DDBJ databases">
        <authorList>
            <person name="Aksoy S."/>
            <person name="Warren W."/>
            <person name="Wilson R.K."/>
        </authorList>
    </citation>
    <scope>NUCLEOTIDE SEQUENCE [LARGE SCALE GENOMIC DNA]</scope>
    <source>
        <strain evidence="4">IAEA</strain>
    </source>
</reference>
<feature type="chain" id="PRO_5008400986" description="CXXC-type domain-containing protein" evidence="2">
    <location>
        <begin position="22"/>
        <end position="220"/>
    </location>
</feature>
<evidence type="ECO:0000256" key="1">
    <source>
        <dbReference type="SAM" id="MobiDB-lite"/>
    </source>
</evidence>